<gene>
    <name evidence="8" type="ORF">CPter291_2624</name>
</gene>
<reference evidence="8 9" key="1">
    <citation type="submission" date="2015-11" db="EMBL/GenBank/DDBJ databases">
        <title>Exploring the genomic traits of fungus-feeding bacterial genus Collimonas.</title>
        <authorList>
            <person name="Song C."/>
            <person name="Schmidt R."/>
            <person name="de Jager V."/>
            <person name="Krzyzanowska D."/>
            <person name="Jongedijk E."/>
            <person name="Cankar K."/>
            <person name="Beekwilder J."/>
            <person name="van Veen A."/>
            <person name="de Boer W."/>
            <person name="van Veen J.A."/>
            <person name="Garbeva P."/>
        </authorList>
    </citation>
    <scope>NUCLEOTIDE SEQUENCE [LARGE SCALE GENOMIC DNA]</scope>
    <source>
        <strain evidence="8 9">Ter291</strain>
    </source>
</reference>
<name>A0ABN4M9S9_9BURK</name>
<evidence type="ECO:0000256" key="1">
    <source>
        <dbReference type="ARBA" id="ARBA00003293"/>
    </source>
</evidence>
<dbReference type="Pfam" id="PF05840">
    <property type="entry name" value="Phage_GPA"/>
    <property type="match status" value="1"/>
</dbReference>
<keyword evidence="4" id="KW-0540">Nuclease</keyword>
<keyword evidence="3" id="KW-0235">DNA replication</keyword>
<feature type="domain" description="Replication gene A protein-like" evidence="7">
    <location>
        <begin position="93"/>
        <end position="366"/>
    </location>
</feature>
<dbReference type="EMBL" id="CP013236">
    <property type="protein sequence ID" value="AMP14881.1"/>
    <property type="molecule type" value="Genomic_DNA"/>
</dbReference>
<evidence type="ECO:0000256" key="2">
    <source>
        <dbReference type="ARBA" id="ARBA00009260"/>
    </source>
</evidence>
<evidence type="ECO:0000256" key="5">
    <source>
        <dbReference type="ARBA" id="ARBA00022759"/>
    </source>
</evidence>
<dbReference type="InterPro" id="IPR008766">
    <property type="entry name" value="Replication_gene_A-like"/>
</dbReference>
<comment type="function">
    <text evidence="1">Possible endonuclease which induces a single-strand cut and initiates DNA replication.</text>
</comment>
<evidence type="ECO:0000313" key="9">
    <source>
        <dbReference type="Proteomes" id="UP000074914"/>
    </source>
</evidence>
<evidence type="ECO:0000259" key="7">
    <source>
        <dbReference type="Pfam" id="PF05840"/>
    </source>
</evidence>
<keyword evidence="9" id="KW-1185">Reference proteome</keyword>
<protein>
    <submittedName>
        <fullName evidence="8">Bacteriophage replication gene A family protein</fullName>
    </submittedName>
</protein>
<proteinExistence type="inferred from homology"/>
<organism evidence="8 9">
    <name type="scientific">Collimonas pratensis</name>
    <dbReference type="NCBI Taxonomy" id="279113"/>
    <lineage>
        <taxon>Bacteria</taxon>
        <taxon>Pseudomonadati</taxon>
        <taxon>Pseudomonadota</taxon>
        <taxon>Betaproteobacteria</taxon>
        <taxon>Burkholderiales</taxon>
        <taxon>Oxalobacteraceae</taxon>
        <taxon>Collimonas</taxon>
    </lineage>
</organism>
<keyword evidence="5" id="KW-0255">Endonuclease</keyword>
<keyword evidence="6" id="KW-0378">Hydrolase</keyword>
<comment type="similarity">
    <text evidence="2">Belongs to the phage GPA family.</text>
</comment>
<dbReference type="Proteomes" id="UP000074914">
    <property type="component" value="Chromosome"/>
</dbReference>
<evidence type="ECO:0000256" key="6">
    <source>
        <dbReference type="ARBA" id="ARBA00022801"/>
    </source>
</evidence>
<evidence type="ECO:0000313" key="8">
    <source>
        <dbReference type="EMBL" id="AMP14881.1"/>
    </source>
</evidence>
<evidence type="ECO:0000256" key="4">
    <source>
        <dbReference type="ARBA" id="ARBA00022722"/>
    </source>
</evidence>
<dbReference type="RefSeq" id="WP_062115488.1">
    <property type="nucleotide sequence ID" value="NZ_CP013236.1"/>
</dbReference>
<evidence type="ECO:0000256" key="3">
    <source>
        <dbReference type="ARBA" id="ARBA00022705"/>
    </source>
</evidence>
<accession>A0ABN4M9S9</accession>
<sequence length="582" mass="65749">MPVIQQENGVKSVKGLPIRWGIKAYKELKAARGDAVGGDLPAPYIQLSKLLDDVTDAPLPLDGTDAKLCSKAQKLAQACLRKKLRFVDQGKLRARLESICRQNGIAPPALEKDRDVVARCCDPAWWRRQLRKVHGRAFEHAAIRLGFVSSRTGSYVSDETVRKRMEQNRRNARILASVKMENNLDQAFALAELVEKSTSNKANRRGELMVRMKGMETIAKECGHDGIFVTATCPSKYHAVIQGTGRTNPNYQGASPIEAQAYLNKTWARQRAALEREGINIYGLRIAEPHHDGCPHWHMLLFIEPLYCSRAAAKRRVKRIFKRYAWAEDRGEPGCFKQRVKLIDIDWSKGDAAGYIAKYVGKNIDDEHVGVHTQDGVEVQTDLTGDQVIKPCQRVEAWAAIWGIRQFQQIGGAPVGVWRELRRVEEKTVRNSPGYVLDAWQAAQKIEVMREDKLVTEKSADFAGYIKAQGGVTIGRQYRIGIAKREAEMEGRYGLSLGEKPVGIYAKENAAAVYESTRYTWRRAAGGVAVAVPWTRVNNCTQPSWTRYATEPAPIERFTDAEWFASIEYRQLQDIHERYYEF</sequence>